<name>X0SD16_9ZZZZ</name>
<dbReference type="Gene3D" id="3.20.20.140">
    <property type="entry name" value="Metal-dependent hydrolases"/>
    <property type="match status" value="1"/>
</dbReference>
<dbReference type="InterPro" id="IPR013108">
    <property type="entry name" value="Amidohydro_3"/>
</dbReference>
<evidence type="ECO:0000259" key="2">
    <source>
        <dbReference type="Pfam" id="PF07969"/>
    </source>
</evidence>
<dbReference type="Gene3D" id="3.10.310.70">
    <property type="match status" value="1"/>
</dbReference>
<dbReference type="Gene3D" id="2.30.40.10">
    <property type="entry name" value="Urease, subunit C, domain 1"/>
    <property type="match status" value="1"/>
</dbReference>
<dbReference type="PANTHER" id="PTHR22642:SF2">
    <property type="entry name" value="PROTEIN LONG AFTER FAR-RED 3"/>
    <property type="match status" value="1"/>
</dbReference>
<dbReference type="SUPFAM" id="SSF51556">
    <property type="entry name" value="Metallo-dependent hydrolases"/>
    <property type="match status" value="1"/>
</dbReference>
<dbReference type="PANTHER" id="PTHR22642">
    <property type="entry name" value="IMIDAZOLONEPROPIONASE"/>
    <property type="match status" value="1"/>
</dbReference>
<organism evidence="3">
    <name type="scientific">marine sediment metagenome</name>
    <dbReference type="NCBI Taxonomy" id="412755"/>
    <lineage>
        <taxon>unclassified sequences</taxon>
        <taxon>metagenomes</taxon>
        <taxon>ecological metagenomes</taxon>
    </lineage>
</organism>
<dbReference type="SUPFAM" id="SSF51338">
    <property type="entry name" value="Composite domain of metallo-dependent hydrolases"/>
    <property type="match status" value="1"/>
</dbReference>
<dbReference type="Pfam" id="PF07969">
    <property type="entry name" value="Amidohydro_3"/>
    <property type="match status" value="1"/>
</dbReference>
<dbReference type="GO" id="GO:0016810">
    <property type="term" value="F:hydrolase activity, acting on carbon-nitrogen (but not peptide) bonds"/>
    <property type="evidence" value="ECO:0007669"/>
    <property type="project" value="InterPro"/>
</dbReference>
<dbReference type="AlphaFoldDB" id="X0SD16"/>
<feature type="region of interest" description="Disordered" evidence="1">
    <location>
        <begin position="171"/>
        <end position="190"/>
    </location>
</feature>
<reference evidence="3" key="1">
    <citation type="journal article" date="2014" name="Front. Microbiol.">
        <title>High frequency of phylogenetically diverse reductive dehalogenase-homologous genes in deep subseafloor sedimentary metagenomes.</title>
        <authorList>
            <person name="Kawai M."/>
            <person name="Futagami T."/>
            <person name="Toyoda A."/>
            <person name="Takaki Y."/>
            <person name="Nishi S."/>
            <person name="Hori S."/>
            <person name="Arai W."/>
            <person name="Tsubouchi T."/>
            <person name="Morono Y."/>
            <person name="Uchiyama I."/>
            <person name="Ito T."/>
            <person name="Fujiyama A."/>
            <person name="Inagaki F."/>
            <person name="Takami H."/>
        </authorList>
    </citation>
    <scope>NUCLEOTIDE SEQUENCE</scope>
    <source>
        <strain evidence="3">Expedition CK06-06</strain>
    </source>
</reference>
<evidence type="ECO:0000256" key="1">
    <source>
        <dbReference type="SAM" id="MobiDB-lite"/>
    </source>
</evidence>
<protein>
    <recommendedName>
        <fullName evidence="2">Amidohydrolase 3 domain-containing protein</fullName>
    </recommendedName>
</protein>
<dbReference type="InterPro" id="IPR032466">
    <property type="entry name" value="Metal_Hydrolase"/>
</dbReference>
<feature type="domain" description="Amidohydrolase 3" evidence="2">
    <location>
        <begin position="59"/>
        <end position="323"/>
    </location>
</feature>
<accession>X0SD16</accession>
<proteinExistence type="predicted"/>
<feature type="non-terminal residue" evidence="3">
    <location>
        <position position="335"/>
    </location>
</feature>
<comment type="caution">
    <text evidence="3">The sequence shown here is derived from an EMBL/GenBank/DDBJ whole genome shotgun (WGS) entry which is preliminary data.</text>
</comment>
<gene>
    <name evidence="3" type="ORF">S01H1_08094</name>
</gene>
<evidence type="ECO:0000313" key="3">
    <source>
        <dbReference type="EMBL" id="GAF73817.1"/>
    </source>
</evidence>
<dbReference type="InterPro" id="IPR011059">
    <property type="entry name" value="Metal-dep_hydrolase_composite"/>
</dbReference>
<sequence length="335" mass="36216">MVLSHPPEEIGADLVLVNGKVVTVDPSGSVAQAVAVKDGRIVKAGTDDEILLLALESARIINLRGRLLLPGFIDSHEHCIRKGMRGDWVDCTSPPMTIIDQLVAALAAKASEKEDGEWVVGYGFDETKLMDRRWPTRHDLDKASSRNPIYLGRAGGHNAVANSIALGIAGITKDTPQPPGGKIEKDETGEPTGRLDEVAAMNMVRDRIPAPIDEEAVEIMVENWSRVEEELLSWGLTTIHEAHIKAPEALAYQKLLKDGRLRLRAGLMLDGMAPYMGHATSDLSRQGLRTGFGWGDKLYVIGVKIGVDGAMGSLTASLTEPYANDPGNYGINRVT</sequence>
<dbReference type="EMBL" id="BARS01004152">
    <property type="protein sequence ID" value="GAF73817.1"/>
    <property type="molecule type" value="Genomic_DNA"/>
</dbReference>